<name>A0A316HGF5_9SPHI</name>
<gene>
    <name evidence="3" type="ORF">LX99_03127</name>
</gene>
<keyword evidence="4" id="KW-1185">Reference proteome</keyword>
<accession>A0A316HGF5</accession>
<keyword evidence="1" id="KW-0732">Signal</keyword>
<reference evidence="3 4" key="1">
    <citation type="submission" date="2018-05" db="EMBL/GenBank/DDBJ databases">
        <title>Genomic Encyclopedia of Archaeal and Bacterial Type Strains, Phase II (KMG-II): from individual species to whole genera.</title>
        <authorList>
            <person name="Goeker M."/>
        </authorList>
    </citation>
    <scope>NUCLEOTIDE SEQUENCE [LARGE SCALE GENOMIC DNA]</scope>
    <source>
        <strain evidence="3 4">DSM 19975</strain>
    </source>
</reference>
<evidence type="ECO:0000313" key="3">
    <source>
        <dbReference type="EMBL" id="PWK77315.1"/>
    </source>
</evidence>
<evidence type="ECO:0000259" key="2">
    <source>
        <dbReference type="Pfam" id="PF20033"/>
    </source>
</evidence>
<dbReference type="Pfam" id="PF20033">
    <property type="entry name" value="DUF6438"/>
    <property type="match status" value="1"/>
</dbReference>
<dbReference type="RefSeq" id="WP_109608696.1">
    <property type="nucleotide sequence ID" value="NZ_QGHA01000005.1"/>
</dbReference>
<dbReference type="Proteomes" id="UP000245678">
    <property type="component" value="Unassembled WGS sequence"/>
</dbReference>
<sequence length="261" mass="29870">MKHALIFLLAFGWFISPVLAQHSTVESEKWINDDLGHLYFAGGKVYFNFDGFDKYKNGYEIKRDTLKIMDTYTTSADNFRQKHVEISTFLINYFDGKKLVIKAVNENAVKLAGRPPLEFKNYKVSFDNSVKFSKLRFLSSTCYGGCPQLAINIWADGTYRLKGGEHAEPYKGDFAGKLSPVQLDSLNYLLKRSELKKMYNWKQGNQLVDVPNYYFDIDFSGGMDKLTITTNEPPMNITDLVAFLMQSYKKIKLAPYKGTAD</sequence>
<proteinExistence type="predicted"/>
<feature type="domain" description="DUF6438" evidence="2">
    <location>
        <begin position="134"/>
        <end position="243"/>
    </location>
</feature>
<dbReference type="EMBL" id="QGHA01000005">
    <property type="protein sequence ID" value="PWK77315.1"/>
    <property type="molecule type" value="Genomic_DNA"/>
</dbReference>
<protein>
    <recommendedName>
        <fullName evidence="2">DUF6438 domain-containing protein</fullName>
    </recommendedName>
</protein>
<evidence type="ECO:0000256" key="1">
    <source>
        <dbReference type="SAM" id="SignalP"/>
    </source>
</evidence>
<comment type="caution">
    <text evidence="3">The sequence shown here is derived from an EMBL/GenBank/DDBJ whole genome shotgun (WGS) entry which is preliminary data.</text>
</comment>
<dbReference type="InterPro" id="IPR045497">
    <property type="entry name" value="DUF6438"/>
</dbReference>
<evidence type="ECO:0000313" key="4">
    <source>
        <dbReference type="Proteomes" id="UP000245678"/>
    </source>
</evidence>
<dbReference type="AlphaFoldDB" id="A0A316HGF5"/>
<feature type="chain" id="PRO_5016300329" description="DUF6438 domain-containing protein" evidence="1">
    <location>
        <begin position="21"/>
        <end position="261"/>
    </location>
</feature>
<feature type="signal peptide" evidence="1">
    <location>
        <begin position="1"/>
        <end position="20"/>
    </location>
</feature>
<organism evidence="3 4">
    <name type="scientific">Mucilaginibacter oryzae</name>
    <dbReference type="NCBI Taxonomy" id="468058"/>
    <lineage>
        <taxon>Bacteria</taxon>
        <taxon>Pseudomonadati</taxon>
        <taxon>Bacteroidota</taxon>
        <taxon>Sphingobacteriia</taxon>
        <taxon>Sphingobacteriales</taxon>
        <taxon>Sphingobacteriaceae</taxon>
        <taxon>Mucilaginibacter</taxon>
    </lineage>
</organism>